<accession>A0A379N5Z5</accession>
<dbReference type="PANTHER" id="PTHR43844:SF1">
    <property type="entry name" value="METHIONINE SYNTHASE"/>
    <property type="match status" value="1"/>
</dbReference>
<keyword evidence="3" id="KW-0808">Transferase</keyword>
<dbReference type="NCBIfam" id="NF005085">
    <property type="entry name" value="PRK06520.1"/>
    <property type="match status" value="1"/>
</dbReference>
<organism evidence="3 4">
    <name type="scientific">Roseomonas mucosa</name>
    <dbReference type="NCBI Taxonomy" id="207340"/>
    <lineage>
        <taxon>Bacteria</taxon>
        <taxon>Pseudomonadati</taxon>
        <taxon>Pseudomonadota</taxon>
        <taxon>Alphaproteobacteria</taxon>
        <taxon>Acetobacterales</taxon>
        <taxon>Roseomonadaceae</taxon>
        <taxon>Roseomonas</taxon>
    </lineage>
</organism>
<dbReference type="AlphaFoldDB" id="A0A379N5Z5"/>
<feature type="region of interest" description="Disordered" evidence="1">
    <location>
        <begin position="1"/>
        <end position="25"/>
    </location>
</feature>
<dbReference type="EMBL" id="UGVN01000001">
    <property type="protein sequence ID" value="SUE41830.1"/>
    <property type="molecule type" value="Genomic_DNA"/>
</dbReference>
<dbReference type="GO" id="GO:0003871">
    <property type="term" value="F:5-methyltetrahydropteroyltriglutamate-homocysteine S-methyltransferase activity"/>
    <property type="evidence" value="ECO:0007669"/>
    <property type="project" value="UniProtKB-EC"/>
</dbReference>
<keyword evidence="3" id="KW-0489">Methyltransferase</keyword>
<dbReference type="RefSeq" id="WP_019460136.1">
    <property type="nucleotide sequence ID" value="NZ_AP031462.1"/>
</dbReference>
<dbReference type="InterPro" id="IPR038071">
    <property type="entry name" value="UROD/MetE-like_sf"/>
</dbReference>
<evidence type="ECO:0000259" key="2">
    <source>
        <dbReference type="Pfam" id="PF01717"/>
    </source>
</evidence>
<dbReference type="GO" id="GO:0032259">
    <property type="term" value="P:methylation"/>
    <property type="evidence" value="ECO:0007669"/>
    <property type="project" value="UniProtKB-KW"/>
</dbReference>
<sequence length="387" mass="42985">MSASTAAREATRTGADGKPCQPPAFPSFRADHVGSLLRPAALREARQARAEGKLSAEALRQVEDEQIARVVAKQESVGLRAATDGEYRRAYWHYDFLGGLDGIEIYEPEDKVQFKGATLGHKLRVNGRIGWKPSMIEDFRFTAGCTCHAIAKQTIPSPSVVHFRGGREAIARDVYPDMDGFFDDLGRTYEDAVKAFHAAGCRYLQLDEVNIAYLCDPEQIEGLKRRGEHVEGLLDIYAGMINRATRARPPGMAMSMHLCRGNFQSTFVASGGYEPVAEVLFNAIDIDAYFMEFDDERSGGFEPLRFVPRGKKVVVLGIVTSKNGTLESKDELKRRIDEAAKFLPLEQLAISPQCGFASTQEGNKLSEEQQWAKLRLCAELAEEIWGR</sequence>
<dbReference type="InterPro" id="IPR002629">
    <property type="entry name" value="Met_Synth_C/arc"/>
</dbReference>
<gene>
    <name evidence="3" type="primary">metE_1</name>
    <name evidence="3" type="ORF">NCTC13291_03438</name>
</gene>
<dbReference type="EC" id="2.1.1.14" evidence="3"/>
<dbReference type="Pfam" id="PF01717">
    <property type="entry name" value="Meth_synt_2"/>
    <property type="match status" value="1"/>
</dbReference>
<protein>
    <submittedName>
        <fullName evidence="3">5-methyltetrahydropteroyltriglutamate--homocysteine methyltransferase</fullName>
        <ecNumber evidence="3">2.1.1.14</ecNumber>
    </submittedName>
</protein>
<proteinExistence type="predicted"/>
<dbReference type="SUPFAM" id="SSF51726">
    <property type="entry name" value="UROD/MetE-like"/>
    <property type="match status" value="1"/>
</dbReference>
<evidence type="ECO:0000256" key="1">
    <source>
        <dbReference type="SAM" id="MobiDB-lite"/>
    </source>
</evidence>
<reference evidence="3 4" key="1">
    <citation type="submission" date="2018-06" db="EMBL/GenBank/DDBJ databases">
        <authorList>
            <consortium name="Pathogen Informatics"/>
            <person name="Doyle S."/>
        </authorList>
    </citation>
    <scope>NUCLEOTIDE SEQUENCE [LARGE SCALE GENOMIC DNA]</scope>
    <source>
        <strain evidence="3 4">NCTC13291</strain>
    </source>
</reference>
<name>A0A379N5Z5_9PROT</name>
<evidence type="ECO:0000313" key="3">
    <source>
        <dbReference type="EMBL" id="SUE41830.1"/>
    </source>
</evidence>
<feature type="compositionally biased region" description="Low complexity" evidence="1">
    <location>
        <begin position="1"/>
        <end position="14"/>
    </location>
</feature>
<dbReference type="GO" id="GO:0009086">
    <property type="term" value="P:methionine biosynthetic process"/>
    <property type="evidence" value="ECO:0007669"/>
    <property type="project" value="InterPro"/>
</dbReference>
<dbReference type="Gene3D" id="3.20.20.210">
    <property type="match status" value="1"/>
</dbReference>
<feature type="domain" description="Cobalamin-independent methionine synthase MetE C-terminal/archaeal" evidence="2">
    <location>
        <begin position="33"/>
        <end position="360"/>
    </location>
</feature>
<dbReference type="CDD" id="cd03311">
    <property type="entry name" value="CIMS_C_terminal_like"/>
    <property type="match status" value="1"/>
</dbReference>
<evidence type="ECO:0000313" key="4">
    <source>
        <dbReference type="Proteomes" id="UP000254919"/>
    </source>
</evidence>
<dbReference type="GeneID" id="99634571"/>
<dbReference type="Proteomes" id="UP000254919">
    <property type="component" value="Unassembled WGS sequence"/>
</dbReference>
<dbReference type="GO" id="GO:0008270">
    <property type="term" value="F:zinc ion binding"/>
    <property type="evidence" value="ECO:0007669"/>
    <property type="project" value="InterPro"/>
</dbReference>
<dbReference type="PANTHER" id="PTHR43844">
    <property type="entry name" value="METHIONINE SYNTHASE"/>
    <property type="match status" value="1"/>
</dbReference>